<feature type="compositionally biased region" description="Low complexity" evidence="4">
    <location>
        <begin position="715"/>
        <end position="727"/>
    </location>
</feature>
<dbReference type="OrthoDB" id="10057956at2759"/>
<accession>A0A8S4B2L1</accession>
<evidence type="ECO:0000313" key="5">
    <source>
        <dbReference type="EMBL" id="CAG5928701.1"/>
    </source>
</evidence>
<dbReference type="GO" id="GO:0005737">
    <property type="term" value="C:cytoplasm"/>
    <property type="evidence" value="ECO:0007669"/>
    <property type="project" value="UniProtKB-SubCell"/>
</dbReference>
<proteinExistence type="inferred from homology"/>
<name>A0A8S4B2L1_9TELE</name>
<dbReference type="PANTHER" id="PTHR21331:SF2">
    <property type="entry name" value="BRCA1-ASSOCIATED ATM ACTIVATOR 1"/>
    <property type="match status" value="1"/>
</dbReference>
<dbReference type="InterPro" id="IPR016024">
    <property type="entry name" value="ARM-type_fold"/>
</dbReference>
<comment type="subcellular location">
    <subcellularLocation>
        <location evidence="1">Cytoplasm</location>
    </subcellularLocation>
</comment>
<evidence type="ECO:0000256" key="3">
    <source>
        <dbReference type="ARBA" id="ARBA00061308"/>
    </source>
</evidence>
<dbReference type="Gene3D" id="1.25.10.10">
    <property type="entry name" value="Leucine-rich Repeat Variant"/>
    <property type="match status" value="1"/>
</dbReference>
<dbReference type="GO" id="GO:0005634">
    <property type="term" value="C:nucleus"/>
    <property type="evidence" value="ECO:0007669"/>
    <property type="project" value="TreeGrafter"/>
</dbReference>
<evidence type="ECO:0000313" key="6">
    <source>
        <dbReference type="Proteomes" id="UP000677803"/>
    </source>
</evidence>
<dbReference type="GO" id="GO:0006974">
    <property type="term" value="P:DNA damage response"/>
    <property type="evidence" value="ECO:0007669"/>
    <property type="project" value="InterPro"/>
</dbReference>
<keyword evidence="6" id="KW-1185">Reference proteome</keyword>
<comment type="similarity">
    <text evidence="3">Belongs to the BRAT1 family.</text>
</comment>
<comment type="caution">
    <text evidence="5">The sequence shown here is derived from an EMBL/GenBank/DDBJ whole genome shotgun (WGS) entry which is preliminary data.</text>
</comment>
<protein>
    <submittedName>
        <fullName evidence="5">(Atlantic silverside) hypothetical protein</fullName>
    </submittedName>
</protein>
<keyword evidence="2" id="KW-0963">Cytoplasm</keyword>
<evidence type="ECO:0000256" key="4">
    <source>
        <dbReference type="SAM" id="MobiDB-lite"/>
    </source>
</evidence>
<dbReference type="InterPro" id="IPR038904">
    <property type="entry name" value="BRAT1"/>
</dbReference>
<sequence>MDRECVSVLPRVCEVLAAPASCLPDDTSLEKLLDWFTALTKSGVSLQETCPCLLKFISTVVYDTSSDPSILSFTLKLTGLVGATEEGFKVLQECSVLDPAFNPQRWQEAGPWEDPCLRIGWIQGWKTMLQHSGALFFFVQAGFIEQLLHLQTDSSLFVASAANQMLAHVLLLCQNAPSEGLNGVDEEDNNSTGASITDLKRPAATFKTDKDCPAVVVEISEYLKKLLVPKEASQLHQSQRILKLLALLLAQARPPLRERLLLMVADSLEELVTAGYGQLTGPLMDVILAARSSGADVPDQRMSRLLSFMLSTGKPADLVHAAAAFLRRGHNDGTHLAQSAGVLLLPLDIVTGLSLLGTGTSDQQRLSMVEQLKTKTSCISMICLSLTNAPQIALLAPDCRPCAPALILTAVLSLLRMCSGDTTTSSPGCFEVFRNITGCGKAQKCALDALSALSSCPEVKVMLLEVFTHLTQCLANPDSDPAVLQKSYQALVKWIGVCTDLSSLSDHLREDLLQVVRKRACDMRWEVRDSTVEFVGHLAGLRGHQTSAEKVCDASEALLGGGSFTTPLLKEALQDPESYVRASAISALAHTLAPSWQQGATLTQEQVGQVFSHSIPGTEIVTRLLEILSQDTEGFARRPVVQYFIAWFSSSSSSPSSACPLLVQSVCSVLSRGSADLDWEVKVNTLDLAELLLDRTFSGHHRYRKGPTTTNHGQPHPYAATPAPTHTPKTHPQDVESDLVGVLKALVEQGVLSVLLSGLADCDRPVGLKACRLLIRLRDTVCPLSSEAQDPAVAPATNSVNFELPAWGWAKEIRHMLGERGRLEAATASGEAAKEGVSSEGPALSISVCEALSSLGLDERLEILTQSSDHIYNSPLSLLQDILTASTAHTQPNSQQGQEVIVDCY</sequence>
<dbReference type="AlphaFoldDB" id="A0A8S4B2L1"/>
<dbReference type="EMBL" id="CAJRST010013335">
    <property type="protein sequence ID" value="CAG5928701.1"/>
    <property type="molecule type" value="Genomic_DNA"/>
</dbReference>
<evidence type="ECO:0000256" key="2">
    <source>
        <dbReference type="ARBA" id="ARBA00022490"/>
    </source>
</evidence>
<dbReference type="SUPFAM" id="SSF48371">
    <property type="entry name" value="ARM repeat"/>
    <property type="match status" value="1"/>
</dbReference>
<dbReference type="PANTHER" id="PTHR21331">
    <property type="entry name" value="BRCA1-ASSOCIATED ATM ACTIVATOR 1"/>
    <property type="match status" value="1"/>
</dbReference>
<reference evidence="5" key="1">
    <citation type="submission" date="2021-05" db="EMBL/GenBank/DDBJ databases">
        <authorList>
            <person name="Tigano A."/>
        </authorList>
    </citation>
    <scope>NUCLEOTIDE SEQUENCE</scope>
</reference>
<gene>
    <name evidence="5" type="ORF">MMEN_LOCUS12355</name>
</gene>
<dbReference type="Proteomes" id="UP000677803">
    <property type="component" value="Unassembled WGS sequence"/>
</dbReference>
<evidence type="ECO:0000256" key="1">
    <source>
        <dbReference type="ARBA" id="ARBA00004496"/>
    </source>
</evidence>
<organism evidence="5 6">
    <name type="scientific">Menidia menidia</name>
    <name type="common">Atlantic silverside</name>
    <dbReference type="NCBI Taxonomy" id="238744"/>
    <lineage>
        <taxon>Eukaryota</taxon>
        <taxon>Metazoa</taxon>
        <taxon>Chordata</taxon>
        <taxon>Craniata</taxon>
        <taxon>Vertebrata</taxon>
        <taxon>Euteleostomi</taxon>
        <taxon>Actinopterygii</taxon>
        <taxon>Neopterygii</taxon>
        <taxon>Teleostei</taxon>
        <taxon>Neoteleostei</taxon>
        <taxon>Acanthomorphata</taxon>
        <taxon>Ovalentaria</taxon>
        <taxon>Atherinomorphae</taxon>
        <taxon>Atheriniformes</taxon>
        <taxon>Atherinopsidae</taxon>
        <taxon>Menidiinae</taxon>
        <taxon>Menidia</taxon>
    </lineage>
</organism>
<dbReference type="InterPro" id="IPR011989">
    <property type="entry name" value="ARM-like"/>
</dbReference>
<feature type="region of interest" description="Disordered" evidence="4">
    <location>
        <begin position="703"/>
        <end position="733"/>
    </location>
</feature>
<dbReference type="GO" id="GO:0008283">
    <property type="term" value="P:cell population proliferation"/>
    <property type="evidence" value="ECO:0007669"/>
    <property type="project" value="InterPro"/>
</dbReference>